<feature type="domain" description="Transposase MuDR plant" evidence="2">
    <location>
        <begin position="58"/>
        <end position="91"/>
    </location>
</feature>
<comment type="caution">
    <text evidence="3">The sequence shown here is derived from an EMBL/GenBank/DDBJ whole genome shotgun (WGS) entry which is preliminary data.</text>
</comment>
<accession>A0AAW1WYL0</accession>
<dbReference type="EMBL" id="JBEDUW010000005">
    <property type="protein sequence ID" value="KAK9929239.1"/>
    <property type="molecule type" value="Genomic_DNA"/>
</dbReference>
<dbReference type="Pfam" id="PF03108">
    <property type="entry name" value="DBD_Tnp_Mut"/>
    <property type="match status" value="1"/>
</dbReference>
<gene>
    <name evidence="3" type="ORF">M0R45_026345</name>
</gene>
<reference evidence="3 4" key="1">
    <citation type="journal article" date="2023" name="G3 (Bethesda)">
        <title>A chromosome-length genome assembly and annotation of blackberry (Rubus argutus, cv. 'Hillquist').</title>
        <authorList>
            <person name="Bruna T."/>
            <person name="Aryal R."/>
            <person name="Dudchenko O."/>
            <person name="Sargent D.J."/>
            <person name="Mead D."/>
            <person name="Buti M."/>
            <person name="Cavallini A."/>
            <person name="Hytonen T."/>
            <person name="Andres J."/>
            <person name="Pham M."/>
            <person name="Weisz D."/>
            <person name="Mascagni F."/>
            <person name="Usai G."/>
            <person name="Natali L."/>
            <person name="Bassil N."/>
            <person name="Fernandez G.E."/>
            <person name="Lomsadze A."/>
            <person name="Armour M."/>
            <person name="Olukolu B."/>
            <person name="Poorten T."/>
            <person name="Britton C."/>
            <person name="Davik J."/>
            <person name="Ashrafi H."/>
            <person name="Aiden E.L."/>
            <person name="Borodovsky M."/>
            <person name="Worthington M."/>
        </authorList>
    </citation>
    <scope>NUCLEOTIDE SEQUENCE [LARGE SCALE GENOMIC DNA]</scope>
    <source>
        <strain evidence="3">PI 553951</strain>
    </source>
</reference>
<dbReference type="AlphaFoldDB" id="A0AAW1WYL0"/>
<feature type="region of interest" description="Disordered" evidence="1">
    <location>
        <begin position="1"/>
        <end position="37"/>
    </location>
</feature>
<keyword evidence="4" id="KW-1185">Reference proteome</keyword>
<dbReference type="InterPro" id="IPR004332">
    <property type="entry name" value="Transposase_MuDR"/>
</dbReference>
<evidence type="ECO:0000259" key="2">
    <source>
        <dbReference type="Pfam" id="PF03108"/>
    </source>
</evidence>
<name>A0AAW1WYL0_RUBAR</name>
<evidence type="ECO:0000313" key="3">
    <source>
        <dbReference type="EMBL" id="KAK9929239.1"/>
    </source>
</evidence>
<evidence type="ECO:0000256" key="1">
    <source>
        <dbReference type="SAM" id="MobiDB-lite"/>
    </source>
</evidence>
<evidence type="ECO:0000313" key="4">
    <source>
        <dbReference type="Proteomes" id="UP001457282"/>
    </source>
</evidence>
<sequence>MGHGGYISNNNDDSEELRSQDSDSDEDGDEICGKKRRKKKVKLGKAWVPERDLKDPHFEVGQHFANCQQFRAAVKKYAVKNEFDRHFNKNTNK</sequence>
<proteinExistence type="predicted"/>
<organism evidence="3 4">
    <name type="scientific">Rubus argutus</name>
    <name type="common">Southern blackberry</name>
    <dbReference type="NCBI Taxonomy" id="59490"/>
    <lineage>
        <taxon>Eukaryota</taxon>
        <taxon>Viridiplantae</taxon>
        <taxon>Streptophyta</taxon>
        <taxon>Embryophyta</taxon>
        <taxon>Tracheophyta</taxon>
        <taxon>Spermatophyta</taxon>
        <taxon>Magnoliopsida</taxon>
        <taxon>eudicotyledons</taxon>
        <taxon>Gunneridae</taxon>
        <taxon>Pentapetalae</taxon>
        <taxon>rosids</taxon>
        <taxon>fabids</taxon>
        <taxon>Rosales</taxon>
        <taxon>Rosaceae</taxon>
        <taxon>Rosoideae</taxon>
        <taxon>Rosoideae incertae sedis</taxon>
        <taxon>Rubus</taxon>
    </lineage>
</organism>
<protein>
    <recommendedName>
        <fullName evidence="2">Transposase MuDR plant domain-containing protein</fullName>
    </recommendedName>
</protein>
<dbReference type="Proteomes" id="UP001457282">
    <property type="component" value="Unassembled WGS sequence"/>
</dbReference>